<sequence>MTALDSPPLRTDRPRSGFGSALGRIPTSLWVAYGLTFACLILLGVSTSDGFNPDRLLRILSNAAPLGVVAIAQTIVIINRGLDLSVGPVMNSAAILTAVLSAAPGASLATTVPLVVLMGAAIGLVNGVLLAFTRIPPLLGTLATATIIGGVNALVTRGQPRGIVPDELRVLADGRLFGTPFSASLVIWIVLLVIVGLILTGTVAGRRFKAVGANPRASWLSGVPVRRHTLVAYTASGTLAAMAGILLIAYSGSPSLTAGDSYALNSVVAAVIGGAALAGGTGGMVGTFAGVAALAFLTTVLNSFNIPSPVQFIVNGGVLIGMLLINGRLSARRGAR</sequence>
<keyword evidence="8" id="KW-1185">Reference proteome</keyword>
<accession>A0A5C8HWU5</accession>
<comment type="caution">
    <text evidence="7">The sequence shown here is derived from an EMBL/GenBank/DDBJ whole genome shotgun (WGS) entry which is preliminary data.</text>
</comment>
<evidence type="ECO:0000256" key="2">
    <source>
        <dbReference type="ARBA" id="ARBA00022475"/>
    </source>
</evidence>
<evidence type="ECO:0000256" key="6">
    <source>
        <dbReference type="SAM" id="Phobius"/>
    </source>
</evidence>
<dbReference type="CDD" id="cd06579">
    <property type="entry name" value="TM_PBP1_transp_AraH_like"/>
    <property type="match status" value="1"/>
</dbReference>
<evidence type="ECO:0000256" key="1">
    <source>
        <dbReference type="ARBA" id="ARBA00004651"/>
    </source>
</evidence>
<comment type="subcellular location">
    <subcellularLocation>
        <location evidence="1">Cell membrane</location>
        <topology evidence="1">Multi-pass membrane protein</topology>
    </subcellularLocation>
</comment>
<protein>
    <submittedName>
        <fullName evidence="7">ABC transporter permease</fullName>
    </submittedName>
</protein>
<dbReference type="Pfam" id="PF02653">
    <property type="entry name" value="BPD_transp_2"/>
    <property type="match status" value="1"/>
</dbReference>
<evidence type="ECO:0000256" key="3">
    <source>
        <dbReference type="ARBA" id="ARBA00022692"/>
    </source>
</evidence>
<evidence type="ECO:0000313" key="7">
    <source>
        <dbReference type="EMBL" id="TXK10338.1"/>
    </source>
</evidence>
<keyword evidence="3 6" id="KW-0812">Transmembrane</keyword>
<feature type="transmembrane region" description="Helical" evidence="6">
    <location>
        <begin position="112"/>
        <end position="131"/>
    </location>
</feature>
<feature type="transmembrane region" description="Helical" evidence="6">
    <location>
        <begin position="310"/>
        <end position="329"/>
    </location>
</feature>
<feature type="transmembrane region" description="Helical" evidence="6">
    <location>
        <begin position="230"/>
        <end position="250"/>
    </location>
</feature>
<keyword evidence="2" id="KW-1003">Cell membrane</keyword>
<evidence type="ECO:0000256" key="5">
    <source>
        <dbReference type="ARBA" id="ARBA00023136"/>
    </source>
</evidence>
<feature type="transmembrane region" description="Helical" evidence="6">
    <location>
        <begin position="262"/>
        <end position="278"/>
    </location>
</feature>
<dbReference type="EMBL" id="VRSV01000002">
    <property type="protein sequence ID" value="TXK10338.1"/>
    <property type="molecule type" value="Genomic_DNA"/>
</dbReference>
<keyword evidence="4 6" id="KW-1133">Transmembrane helix</keyword>
<gene>
    <name evidence="7" type="ORF">FVP77_15960</name>
</gene>
<feature type="transmembrane region" description="Helical" evidence="6">
    <location>
        <begin position="138"/>
        <end position="156"/>
    </location>
</feature>
<dbReference type="AlphaFoldDB" id="A0A5C8HWU5"/>
<dbReference type="PANTHER" id="PTHR32196">
    <property type="entry name" value="ABC TRANSPORTER PERMEASE PROTEIN YPHD-RELATED-RELATED"/>
    <property type="match status" value="1"/>
</dbReference>
<proteinExistence type="predicted"/>
<feature type="transmembrane region" description="Helical" evidence="6">
    <location>
        <begin position="21"/>
        <end position="43"/>
    </location>
</feature>
<evidence type="ECO:0000256" key="4">
    <source>
        <dbReference type="ARBA" id="ARBA00022989"/>
    </source>
</evidence>
<dbReference type="RefSeq" id="WP_147895513.1">
    <property type="nucleotide sequence ID" value="NZ_BAAANR010000001.1"/>
</dbReference>
<name>A0A5C8HWU5_9MICO</name>
<evidence type="ECO:0000313" key="8">
    <source>
        <dbReference type="Proteomes" id="UP000321034"/>
    </source>
</evidence>
<dbReference type="GO" id="GO:0005886">
    <property type="term" value="C:plasma membrane"/>
    <property type="evidence" value="ECO:0007669"/>
    <property type="project" value="UniProtKB-SubCell"/>
</dbReference>
<dbReference type="GO" id="GO:0022857">
    <property type="term" value="F:transmembrane transporter activity"/>
    <property type="evidence" value="ECO:0007669"/>
    <property type="project" value="InterPro"/>
</dbReference>
<reference evidence="7 8" key="1">
    <citation type="submission" date="2019-08" db="EMBL/GenBank/DDBJ databases">
        <authorList>
            <person name="Dong K."/>
        </authorList>
    </citation>
    <scope>NUCLEOTIDE SEQUENCE [LARGE SCALE GENOMIC DNA]</scope>
    <source>
        <strain evidence="7 8">JCM14558</strain>
    </source>
</reference>
<organism evidence="7 8">
    <name type="scientific">Microbacterium hatanonis</name>
    <dbReference type="NCBI Taxonomy" id="404366"/>
    <lineage>
        <taxon>Bacteria</taxon>
        <taxon>Bacillati</taxon>
        <taxon>Actinomycetota</taxon>
        <taxon>Actinomycetes</taxon>
        <taxon>Micrococcales</taxon>
        <taxon>Microbacteriaceae</taxon>
        <taxon>Microbacterium</taxon>
    </lineage>
</organism>
<dbReference type="OrthoDB" id="9808136at2"/>
<feature type="transmembrane region" description="Helical" evidence="6">
    <location>
        <begin position="63"/>
        <end position="82"/>
    </location>
</feature>
<dbReference type="InterPro" id="IPR001851">
    <property type="entry name" value="ABC_transp_permease"/>
</dbReference>
<dbReference type="Proteomes" id="UP000321034">
    <property type="component" value="Unassembled WGS sequence"/>
</dbReference>
<feature type="transmembrane region" description="Helical" evidence="6">
    <location>
        <begin position="176"/>
        <end position="199"/>
    </location>
</feature>
<keyword evidence="5 6" id="KW-0472">Membrane</keyword>